<dbReference type="RefSeq" id="WP_013487049.1">
    <property type="nucleotide sequence ID" value="NC_014829.1"/>
</dbReference>
<gene>
    <name evidence="3" type="ordered locus">Bcell_0426</name>
</gene>
<dbReference type="Pfam" id="PF11127">
    <property type="entry name" value="YgaP-like_TM"/>
    <property type="match status" value="1"/>
</dbReference>
<feature type="compositionally biased region" description="Polar residues" evidence="1">
    <location>
        <begin position="83"/>
        <end position="93"/>
    </location>
</feature>
<dbReference type="OrthoDB" id="5405951at2"/>
<proteinExistence type="predicted"/>
<feature type="domain" description="Inner membrane protein YgaP-like transmembrane" evidence="2">
    <location>
        <begin position="1"/>
        <end position="62"/>
    </location>
</feature>
<name>E6TWM5_EVAC2</name>
<evidence type="ECO:0000313" key="3">
    <source>
        <dbReference type="EMBL" id="ADU28708.1"/>
    </source>
</evidence>
<dbReference type="eggNOG" id="ENOG50331EE">
    <property type="taxonomic scope" value="Bacteria"/>
</dbReference>
<evidence type="ECO:0000259" key="2">
    <source>
        <dbReference type="Pfam" id="PF11127"/>
    </source>
</evidence>
<dbReference type="EMBL" id="CP002394">
    <property type="protein sequence ID" value="ADU28708.1"/>
    <property type="molecule type" value="Genomic_DNA"/>
</dbReference>
<dbReference type="Proteomes" id="UP000001401">
    <property type="component" value="Chromosome"/>
</dbReference>
<dbReference type="STRING" id="649639.Bcell_0426"/>
<dbReference type="AlphaFoldDB" id="E6TWM5"/>
<keyword evidence="4" id="KW-1185">Reference proteome</keyword>
<dbReference type="InterPro" id="IPR021309">
    <property type="entry name" value="YgaP-like_TM"/>
</dbReference>
<protein>
    <recommendedName>
        <fullName evidence="2">Inner membrane protein YgaP-like transmembrane domain-containing protein</fullName>
    </recommendedName>
</protein>
<reference evidence="3 4" key="1">
    <citation type="submission" date="2010-12" db="EMBL/GenBank/DDBJ databases">
        <title>Complete sequence of Bacillus cellulosilyticus DSM 2522.</title>
        <authorList>
            <consortium name="US DOE Joint Genome Institute"/>
            <person name="Lucas S."/>
            <person name="Copeland A."/>
            <person name="Lapidus A."/>
            <person name="Cheng J.-F."/>
            <person name="Bruce D."/>
            <person name="Goodwin L."/>
            <person name="Pitluck S."/>
            <person name="Chertkov O."/>
            <person name="Detter J.C."/>
            <person name="Han C."/>
            <person name="Tapia R."/>
            <person name="Land M."/>
            <person name="Hauser L."/>
            <person name="Jeffries C."/>
            <person name="Kyrpides N."/>
            <person name="Ivanova N."/>
            <person name="Mikhailova N."/>
            <person name="Brumm P."/>
            <person name="Mead D."/>
            <person name="Woyke T."/>
        </authorList>
    </citation>
    <scope>NUCLEOTIDE SEQUENCE [LARGE SCALE GENOMIC DNA]</scope>
    <source>
        <strain evidence="4">ATCC 21833 / DSM 2522 / FERM P-1141 / JCM 9156 / N-4</strain>
    </source>
</reference>
<dbReference type="KEGG" id="bco:Bcell_0426"/>
<evidence type="ECO:0000313" key="4">
    <source>
        <dbReference type="Proteomes" id="UP000001401"/>
    </source>
</evidence>
<accession>E6TWM5</accession>
<organism evidence="3 4">
    <name type="scientific">Evansella cellulosilytica (strain ATCC 21833 / DSM 2522 / FERM P-1141 / JCM 9156 / N-4)</name>
    <name type="common">Bacillus cellulosilyticus</name>
    <dbReference type="NCBI Taxonomy" id="649639"/>
    <lineage>
        <taxon>Bacteria</taxon>
        <taxon>Bacillati</taxon>
        <taxon>Bacillota</taxon>
        <taxon>Bacilli</taxon>
        <taxon>Bacillales</taxon>
        <taxon>Bacillaceae</taxon>
        <taxon>Evansella</taxon>
    </lineage>
</organism>
<evidence type="ECO:0000256" key="1">
    <source>
        <dbReference type="SAM" id="MobiDB-lite"/>
    </source>
</evidence>
<feature type="region of interest" description="Disordered" evidence="1">
    <location>
        <begin position="68"/>
        <end position="93"/>
    </location>
</feature>
<sequence precursor="true">MKQNIGTLNALIRITCGFSILAWATAKLVRRSNETMPLLLAMMGAMKVAEGFTRFCPLTYIAEQSMDKNNDNTSYRSTHHTESANGSEPINPT</sequence>
<dbReference type="HOGENOM" id="CLU_186599_0_0_9"/>